<protein>
    <submittedName>
        <fullName evidence="1">Transposase, IS605 OrfB family</fullName>
    </submittedName>
</protein>
<accession>K1SSC2</accession>
<proteinExistence type="predicted"/>
<dbReference type="AlphaFoldDB" id="K1SSC2"/>
<organism evidence="1">
    <name type="scientific">human gut metagenome</name>
    <dbReference type="NCBI Taxonomy" id="408170"/>
    <lineage>
        <taxon>unclassified sequences</taxon>
        <taxon>metagenomes</taxon>
        <taxon>organismal metagenomes</taxon>
    </lineage>
</organism>
<dbReference type="EMBL" id="AJWY01010000">
    <property type="protein sequence ID" value="EKC56755.1"/>
    <property type="molecule type" value="Genomic_DNA"/>
</dbReference>
<sequence>MGYTVIQRIISGDDDLHEYLDNNAGKAKLLYNAALFRVRNTFTGHDKEHRTTNEQQVFDEIDRLHQAHPNINVRRVLSYKALEKMMRVTENPDFFAGLPSHTAQHVVMQVVTDFRNWLKACRKYKRNPELFTGKPRMPGYKKNNVCTYEFSNQMSVLRHDEKGTFLTLPLIKNRLYFSNLSEDARLKSVVIKPYYGRYLMCLTVEEPDTVITG</sequence>
<comment type="caution">
    <text evidence="1">The sequence shown here is derived from an EMBL/GenBank/DDBJ whole genome shotgun (WGS) entry which is preliminary data.</text>
</comment>
<reference evidence="1" key="1">
    <citation type="journal article" date="2013" name="Environ. Microbiol.">
        <title>Microbiota from the distal guts of lean and obese adolescents exhibit partial functional redundancy besides clear differences in community structure.</title>
        <authorList>
            <person name="Ferrer M."/>
            <person name="Ruiz A."/>
            <person name="Lanza F."/>
            <person name="Haange S.B."/>
            <person name="Oberbach A."/>
            <person name="Till H."/>
            <person name="Bargiela R."/>
            <person name="Campoy C."/>
            <person name="Segura M.T."/>
            <person name="Richter M."/>
            <person name="von Bergen M."/>
            <person name="Seifert J."/>
            <person name="Suarez A."/>
        </authorList>
    </citation>
    <scope>NUCLEOTIDE SEQUENCE</scope>
</reference>
<feature type="non-terminal residue" evidence="1">
    <location>
        <position position="213"/>
    </location>
</feature>
<gene>
    <name evidence="1" type="ORF">LEA_14677</name>
</gene>
<name>K1SSC2_9ZZZZ</name>
<evidence type="ECO:0000313" key="1">
    <source>
        <dbReference type="EMBL" id="EKC56755.1"/>
    </source>
</evidence>